<evidence type="ECO:0000256" key="1">
    <source>
        <dbReference type="SAM" id="Phobius"/>
    </source>
</evidence>
<dbReference type="STRING" id="1801752.A3J61_01715"/>
<feature type="transmembrane region" description="Helical" evidence="1">
    <location>
        <begin position="21"/>
        <end position="45"/>
    </location>
</feature>
<comment type="caution">
    <text evidence="2">The sequence shown here is derived from an EMBL/GenBank/DDBJ whole genome shotgun (WGS) entry which is preliminary data.</text>
</comment>
<dbReference type="AlphaFoldDB" id="A0A1F6VR69"/>
<evidence type="ECO:0000313" key="3">
    <source>
        <dbReference type="Proteomes" id="UP000179686"/>
    </source>
</evidence>
<keyword evidence="1" id="KW-0472">Membrane</keyword>
<proteinExistence type="predicted"/>
<name>A0A1F6VR69_9BACT</name>
<keyword evidence="1" id="KW-1133">Transmembrane helix</keyword>
<evidence type="ECO:0000313" key="2">
    <source>
        <dbReference type="EMBL" id="OGI71935.1"/>
    </source>
</evidence>
<keyword evidence="1" id="KW-0812">Transmembrane</keyword>
<organism evidence="2 3">
    <name type="scientific">Candidatus Nomurabacteria bacterium RIFCSPHIGHO2_02_FULL_38_15</name>
    <dbReference type="NCBI Taxonomy" id="1801752"/>
    <lineage>
        <taxon>Bacteria</taxon>
        <taxon>Candidatus Nomuraibacteriota</taxon>
    </lineage>
</organism>
<sequence>MINLLSPQKKTQIKNTLLSRFFDGLFFSLILTLIGLNIFLVPIYFHLNQQQIETSNLAKTFSQNDTFTQVKNTYDAINASNENLKTFPDSLPENGYIEATLNSLLDLRGPQIRIRSFKYSVPNKADPKATNIEILGTARNRVALLDFKQRLESSGSFSSIVLPIASFVKVDNIDFNIRLKSN</sequence>
<accession>A0A1F6VR69</accession>
<dbReference type="EMBL" id="MFUC01000015">
    <property type="protein sequence ID" value="OGI71935.1"/>
    <property type="molecule type" value="Genomic_DNA"/>
</dbReference>
<dbReference type="Proteomes" id="UP000179686">
    <property type="component" value="Unassembled WGS sequence"/>
</dbReference>
<gene>
    <name evidence="2" type="ORF">A3J61_01715</name>
</gene>
<reference evidence="2 3" key="1">
    <citation type="journal article" date="2016" name="Nat. Commun.">
        <title>Thousands of microbial genomes shed light on interconnected biogeochemical processes in an aquifer system.</title>
        <authorList>
            <person name="Anantharaman K."/>
            <person name="Brown C.T."/>
            <person name="Hug L.A."/>
            <person name="Sharon I."/>
            <person name="Castelle C.J."/>
            <person name="Probst A.J."/>
            <person name="Thomas B.C."/>
            <person name="Singh A."/>
            <person name="Wilkins M.J."/>
            <person name="Karaoz U."/>
            <person name="Brodie E.L."/>
            <person name="Williams K.H."/>
            <person name="Hubbard S.S."/>
            <person name="Banfield J.F."/>
        </authorList>
    </citation>
    <scope>NUCLEOTIDE SEQUENCE [LARGE SCALE GENOMIC DNA]</scope>
</reference>
<protein>
    <submittedName>
        <fullName evidence="2">Uncharacterized protein</fullName>
    </submittedName>
</protein>